<evidence type="ECO:0000313" key="3">
    <source>
        <dbReference type="Proteomes" id="UP001497497"/>
    </source>
</evidence>
<evidence type="ECO:0000313" key="2">
    <source>
        <dbReference type="EMBL" id="CAL1532447.1"/>
    </source>
</evidence>
<dbReference type="EMBL" id="CAXITT010000117">
    <property type="protein sequence ID" value="CAL1532447.1"/>
    <property type="molecule type" value="Genomic_DNA"/>
</dbReference>
<evidence type="ECO:0000259" key="1">
    <source>
        <dbReference type="Pfam" id="PF12248"/>
    </source>
</evidence>
<organism evidence="2 3">
    <name type="scientific">Lymnaea stagnalis</name>
    <name type="common">Great pond snail</name>
    <name type="synonym">Helix stagnalis</name>
    <dbReference type="NCBI Taxonomy" id="6523"/>
    <lineage>
        <taxon>Eukaryota</taxon>
        <taxon>Metazoa</taxon>
        <taxon>Spiralia</taxon>
        <taxon>Lophotrochozoa</taxon>
        <taxon>Mollusca</taxon>
        <taxon>Gastropoda</taxon>
        <taxon>Heterobranchia</taxon>
        <taxon>Euthyneura</taxon>
        <taxon>Panpulmonata</taxon>
        <taxon>Hygrophila</taxon>
        <taxon>Lymnaeoidea</taxon>
        <taxon>Lymnaeidae</taxon>
        <taxon>Lymnaea</taxon>
    </lineage>
</organism>
<dbReference type="AlphaFoldDB" id="A0AAV2HK70"/>
<feature type="domain" description="Farnesoic acid O-methyl transferase" evidence="1">
    <location>
        <begin position="172"/>
        <end position="307"/>
    </location>
</feature>
<protein>
    <recommendedName>
        <fullName evidence="1">Farnesoic acid O-methyl transferase domain-containing protein</fullName>
    </recommendedName>
</protein>
<dbReference type="SUPFAM" id="SSF53167">
    <property type="entry name" value="Purine and uridine phosphorylases"/>
    <property type="match status" value="1"/>
</dbReference>
<dbReference type="Proteomes" id="UP001497497">
    <property type="component" value="Unassembled WGS sequence"/>
</dbReference>
<name>A0AAV2HK70_LYMST</name>
<accession>A0AAV2HK70</accession>
<dbReference type="GO" id="GO:0009116">
    <property type="term" value="P:nucleoside metabolic process"/>
    <property type="evidence" value="ECO:0007669"/>
    <property type="project" value="InterPro"/>
</dbReference>
<gene>
    <name evidence="2" type="ORF">GSLYS_00006526001</name>
</gene>
<proteinExistence type="predicted"/>
<sequence>MGTKDSSEEIVMTAMKRNGRAMMRMERLKNKDINFNEVHHIAGGPYKGILVNKQAENLDNVGPEEGRIEFMAYLINSDQNNAIAKDRWTLRFWFRGQADGVTRKQTFTEYFSELISPKTLPRKYVGFIKRALVLLQSYHLVKRLELEVEELNEGEEDLPPIKSFVSVFTPDSYTYRFVPEVAVDNKNFLTFKIKAKCDAQIALCAIYGDVERKTYEICLGAEENSKSYIRDGSLGAVKCEANTVNLLSDTEFRYFWLSWANNHVEVGKGAKYGNARFLSWEVPVNRQFKVNSMAVATSRATKGQWEFAEILGTFLKKNLHKTFFLVSIIFRFIINKIKLSLLWLAKKQKMLQVLEDAYPNSMSTSNLFKTSKIKQTDTITSVVMLKDMEKKGLIREVEKGIWLRMQSKEEMMEHEVILVKELPTLTGKEQPTIGIITTLYHEKLAVDAMIQDKKTYVKFKTEGESQVYTIGHIGKFNVVSTKLAKMGDAEGDMIAAENTVTRLLGTFNKIQHVLLVGVGGAVPHYSDYNQHVRLGDVVVSTPVDDTGAIYVYCSKVEKIKNASGYSYVTRIWAPREQALINAVNKMKKETESYPPGTRPWDKFIEEGKDILRGQESNFHRPMIKRDKLFLTKSDNSTVQVDHPRPLSYSAKNYMEGQTNIRYGVVGCGHKVSRTDPLRRDFAQMNGIKAFHQEHDAVMESIEGNCCESYIVILGRCQLFHCCFISYVMCIILQAYCYRINVNKKLIHIKIL</sequence>
<dbReference type="InterPro" id="IPR035994">
    <property type="entry name" value="Nucleoside_phosphorylase_sf"/>
</dbReference>
<dbReference type="InterPro" id="IPR022041">
    <property type="entry name" value="Methyltransf_FA"/>
</dbReference>
<reference evidence="2 3" key="1">
    <citation type="submission" date="2024-04" db="EMBL/GenBank/DDBJ databases">
        <authorList>
            <consortium name="Genoscope - CEA"/>
            <person name="William W."/>
        </authorList>
    </citation>
    <scope>NUCLEOTIDE SEQUENCE [LARGE SCALE GENOMIC DNA]</scope>
</reference>
<dbReference type="GO" id="GO:0003824">
    <property type="term" value="F:catalytic activity"/>
    <property type="evidence" value="ECO:0007669"/>
    <property type="project" value="InterPro"/>
</dbReference>
<dbReference type="PANTHER" id="PTHR47705">
    <property type="entry name" value="AGAP000321-PA"/>
    <property type="match status" value="1"/>
</dbReference>
<dbReference type="PANTHER" id="PTHR47705:SF1">
    <property type="entry name" value="PNP_UDP_1 DOMAIN-CONTAINING PROTEIN"/>
    <property type="match status" value="1"/>
</dbReference>
<comment type="caution">
    <text evidence="2">The sequence shown here is derived from an EMBL/GenBank/DDBJ whole genome shotgun (WGS) entry which is preliminary data.</text>
</comment>
<dbReference type="Pfam" id="PF12248">
    <property type="entry name" value="Methyltransf_FA"/>
    <property type="match status" value="1"/>
</dbReference>
<dbReference type="Gene3D" id="3.40.50.1580">
    <property type="entry name" value="Nucleoside phosphorylase domain"/>
    <property type="match status" value="1"/>
</dbReference>
<keyword evidence="3" id="KW-1185">Reference proteome</keyword>